<dbReference type="RefSeq" id="WP_203754265.1">
    <property type="nucleotide sequence ID" value="NZ_BONK01000007.1"/>
</dbReference>
<evidence type="ECO:0000313" key="4">
    <source>
        <dbReference type="Proteomes" id="UP000632740"/>
    </source>
</evidence>
<dbReference type="SUPFAM" id="SSF51735">
    <property type="entry name" value="NAD(P)-binding Rossmann-fold domains"/>
    <property type="match status" value="1"/>
</dbReference>
<dbReference type="PANTHER" id="PTHR14239">
    <property type="entry name" value="DUDULIN-RELATED"/>
    <property type="match status" value="1"/>
</dbReference>
<protein>
    <submittedName>
        <fullName evidence="3">NADP oxidoreductase</fullName>
    </submittedName>
</protein>
<dbReference type="AlphaFoldDB" id="A0A919P1Q5"/>
<feature type="domain" description="Pyrroline-5-carboxylate reductase catalytic N-terminal" evidence="2">
    <location>
        <begin position="4"/>
        <end position="92"/>
    </location>
</feature>
<dbReference type="InterPro" id="IPR051267">
    <property type="entry name" value="STEAP_metalloreductase"/>
</dbReference>
<dbReference type="InterPro" id="IPR036291">
    <property type="entry name" value="NAD(P)-bd_dom_sf"/>
</dbReference>
<dbReference type="PANTHER" id="PTHR14239:SF10">
    <property type="entry name" value="REDUCTASE"/>
    <property type="match status" value="1"/>
</dbReference>
<gene>
    <name evidence="3" type="ORF">Cch01nite_23960</name>
</gene>
<dbReference type="Gene3D" id="3.40.50.720">
    <property type="entry name" value="NAD(P)-binding Rossmann-like Domain"/>
    <property type="match status" value="1"/>
</dbReference>
<dbReference type="InterPro" id="IPR028939">
    <property type="entry name" value="P5C_Rdtase_cat_N"/>
</dbReference>
<name>A0A919P1Q5_9CELL</name>
<dbReference type="Pfam" id="PF03807">
    <property type="entry name" value="F420_oxidored"/>
    <property type="match status" value="1"/>
</dbReference>
<comment type="caution">
    <text evidence="3">The sequence shown here is derived from an EMBL/GenBank/DDBJ whole genome shotgun (WGS) entry which is preliminary data.</text>
</comment>
<reference evidence="3" key="1">
    <citation type="submission" date="2021-01" db="EMBL/GenBank/DDBJ databases">
        <title>Whole genome shotgun sequence of Cellulomonas chitinilytica NBRC 110799.</title>
        <authorList>
            <person name="Komaki H."/>
            <person name="Tamura T."/>
        </authorList>
    </citation>
    <scope>NUCLEOTIDE SEQUENCE</scope>
    <source>
        <strain evidence="3">NBRC 110799</strain>
    </source>
</reference>
<sequence>MTTLGLIGSGNIGGTLARLAVAAGYDVVVSNSRGPETLVDLVAELGDRARAGTAQEAAEAGDLVVVSVPLKAVDQVPVEPLQGKLVIDTNNYYWQRDGHVAELDAQQITSAGLLARHLGDAHVVKAFNHITAADLGSQGTPAGTPDRRALAIFGDDHDAKVGAAAFIDTVGFDAVDGGPLDESWRIEPGTPGYGPRFDAAGLRGALDAAVRPHGA</sequence>
<evidence type="ECO:0000259" key="2">
    <source>
        <dbReference type="Pfam" id="PF03807"/>
    </source>
</evidence>
<dbReference type="EMBL" id="BONK01000007">
    <property type="protein sequence ID" value="GIG21672.1"/>
    <property type="molecule type" value="Genomic_DNA"/>
</dbReference>
<evidence type="ECO:0000313" key="3">
    <source>
        <dbReference type="EMBL" id="GIG21672.1"/>
    </source>
</evidence>
<organism evidence="3 4">
    <name type="scientific">Cellulomonas chitinilytica</name>
    <dbReference type="NCBI Taxonomy" id="398759"/>
    <lineage>
        <taxon>Bacteria</taxon>
        <taxon>Bacillati</taxon>
        <taxon>Actinomycetota</taxon>
        <taxon>Actinomycetes</taxon>
        <taxon>Micrococcales</taxon>
        <taxon>Cellulomonadaceae</taxon>
        <taxon>Cellulomonas</taxon>
    </lineage>
</organism>
<keyword evidence="4" id="KW-1185">Reference proteome</keyword>
<dbReference type="GO" id="GO:0016491">
    <property type="term" value="F:oxidoreductase activity"/>
    <property type="evidence" value="ECO:0007669"/>
    <property type="project" value="UniProtKB-KW"/>
</dbReference>
<evidence type="ECO:0000256" key="1">
    <source>
        <dbReference type="ARBA" id="ARBA00023002"/>
    </source>
</evidence>
<accession>A0A919P1Q5</accession>
<proteinExistence type="predicted"/>
<keyword evidence="1" id="KW-0560">Oxidoreductase</keyword>
<dbReference type="Proteomes" id="UP000632740">
    <property type="component" value="Unassembled WGS sequence"/>
</dbReference>